<dbReference type="Pfam" id="PF08327">
    <property type="entry name" value="AHSA1"/>
    <property type="match status" value="1"/>
</dbReference>
<dbReference type="Proteomes" id="UP000028007">
    <property type="component" value="Unassembled WGS sequence"/>
</dbReference>
<feature type="domain" description="Activator of Hsp90 ATPase homologue 1/2-like C-terminal" evidence="2">
    <location>
        <begin position="14"/>
        <end position="140"/>
    </location>
</feature>
<evidence type="ECO:0000259" key="2">
    <source>
        <dbReference type="Pfam" id="PF08327"/>
    </source>
</evidence>
<proteinExistence type="inferred from homology"/>
<sequence>MNKNSLITETVVYASPIELWKLITDRDAMKIWYFDIPDFSLVEGTNFTFKGKGEGEKYLHKGVILDVVPLYRLTYSWGYKEYPGESEVTFQLNSVGKNKTRVTIIHSGIESFPDGDPNFSRESFTAGWNSILNESLKPYAEGTKTA</sequence>
<dbReference type="InterPro" id="IPR023393">
    <property type="entry name" value="START-like_dom_sf"/>
</dbReference>
<dbReference type="eggNOG" id="COG3832">
    <property type="taxonomic scope" value="Bacteria"/>
</dbReference>
<evidence type="ECO:0000256" key="1">
    <source>
        <dbReference type="ARBA" id="ARBA00006817"/>
    </source>
</evidence>
<comment type="similarity">
    <text evidence="1">Belongs to the AHA1 family.</text>
</comment>
<keyword evidence="4" id="KW-1185">Reference proteome</keyword>
<accession>A0A081PDD5</accession>
<protein>
    <recommendedName>
        <fullName evidence="2">Activator of Hsp90 ATPase homologue 1/2-like C-terminal domain-containing protein</fullName>
    </recommendedName>
</protein>
<dbReference type="AlphaFoldDB" id="A0A081PDD5"/>
<evidence type="ECO:0000313" key="3">
    <source>
        <dbReference type="EMBL" id="KEQ28708.1"/>
    </source>
</evidence>
<dbReference type="EMBL" id="JNFF01000110">
    <property type="protein sequence ID" value="KEQ28708.1"/>
    <property type="molecule type" value="Genomic_DNA"/>
</dbReference>
<dbReference type="Gene3D" id="3.30.530.20">
    <property type="match status" value="1"/>
</dbReference>
<dbReference type="SUPFAM" id="SSF55961">
    <property type="entry name" value="Bet v1-like"/>
    <property type="match status" value="1"/>
</dbReference>
<name>A0A081PDD5_9SPHI</name>
<organism evidence="3 4">
    <name type="scientific">Pedobacter antarcticus 4BY</name>
    <dbReference type="NCBI Taxonomy" id="1358423"/>
    <lineage>
        <taxon>Bacteria</taxon>
        <taxon>Pseudomonadati</taxon>
        <taxon>Bacteroidota</taxon>
        <taxon>Sphingobacteriia</taxon>
        <taxon>Sphingobacteriales</taxon>
        <taxon>Sphingobacteriaceae</taxon>
        <taxon>Pedobacter</taxon>
    </lineage>
</organism>
<dbReference type="InterPro" id="IPR013538">
    <property type="entry name" value="ASHA1/2-like_C"/>
</dbReference>
<dbReference type="CDD" id="cd07814">
    <property type="entry name" value="SRPBCC_CalC_Aha1-like"/>
    <property type="match status" value="1"/>
</dbReference>
<evidence type="ECO:0000313" key="4">
    <source>
        <dbReference type="Proteomes" id="UP000028007"/>
    </source>
</evidence>
<gene>
    <name evidence="3" type="ORF">N180_04765</name>
</gene>
<comment type="caution">
    <text evidence="3">The sequence shown here is derived from an EMBL/GenBank/DDBJ whole genome shotgun (WGS) entry which is preliminary data.</text>
</comment>
<reference evidence="3 4" key="1">
    <citation type="journal article" date="1992" name="Int. J. Syst. Bacteriol.">
        <title>Sphingobacterium antarcticus sp. nov. a Psychrotrophic Bacterium from the Soils of Schirmacher Oasis, Antarctica.</title>
        <authorList>
            <person name="Shivaji S."/>
            <person name="Ray M.K."/>
            <person name="Rao N.S."/>
            <person name="Saiserr L."/>
            <person name="Jagannadham M.V."/>
            <person name="Kumar G.S."/>
            <person name="Reddy G."/>
            <person name="Bhargava P.M."/>
        </authorList>
    </citation>
    <scope>NUCLEOTIDE SEQUENCE [LARGE SCALE GENOMIC DNA]</scope>
    <source>
        <strain evidence="3 4">4BY</strain>
    </source>
</reference>